<evidence type="ECO:0000256" key="1">
    <source>
        <dbReference type="SAM" id="MobiDB-lite"/>
    </source>
</evidence>
<reference evidence="2 3" key="1">
    <citation type="journal article" date="2018" name="Nat. Ecol. Evol.">
        <title>Pezizomycetes genomes reveal the molecular basis of ectomycorrhizal truffle lifestyle.</title>
        <authorList>
            <person name="Murat C."/>
            <person name="Payen T."/>
            <person name="Noel B."/>
            <person name="Kuo A."/>
            <person name="Morin E."/>
            <person name="Chen J."/>
            <person name="Kohler A."/>
            <person name="Krizsan K."/>
            <person name="Balestrini R."/>
            <person name="Da Silva C."/>
            <person name="Montanini B."/>
            <person name="Hainaut M."/>
            <person name="Levati E."/>
            <person name="Barry K.W."/>
            <person name="Belfiori B."/>
            <person name="Cichocki N."/>
            <person name="Clum A."/>
            <person name="Dockter R.B."/>
            <person name="Fauchery L."/>
            <person name="Guy J."/>
            <person name="Iotti M."/>
            <person name="Le Tacon F."/>
            <person name="Lindquist E.A."/>
            <person name="Lipzen A."/>
            <person name="Malagnac F."/>
            <person name="Mello A."/>
            <person name="Molinier V."/>
            <person name="Miyauchi S."/>
            <person name="Poulain J."/>
            <person name="Riccioni C."/>
            <person name="Rubini A."/>
            <person name="Sitrit Y."/>
            <person name="Splivallo R."/>
            <person name="Traeger S."/>
            <person name="Wang M."/>
            <person name="Zifcakova L."/>
            <person name="Wipf D."/>
            <person name="Zambonelli A."/>
            <person name="Paolocci F."/>
            <person name="Nowrousian M."/>
            <person name="Ottonello S."/>
            <person name="Baldrian P."/>
            <person name="Spatafora J.W."/>
            <person name="Henrissat B."/>
            <person name="Nagy L.G."/>
            <person name="Aury J.M."/>
            <person name="Wincker P."/>
            <person name="Grigoriev I.V."/>
            <person name="Bonfante P."/>
            <person name="Martin F.M."/>
        </authorList>
    </citation>
    <scope>NUCLEOTIDE SEQUENCE [LARGE SCALE GENOMIC DNA]</scope>
    <source>
        <strain evidence="2 3">ATCC MYA-4762</strain>
    </source>
</reference>
<feature type="compositionally biased region" description="Basic and acidic residues" evidence="1">
    <location>
        <begin position="319"/>
        <end position="330"/>
    </location>
</feature>
<dbReference type="AlphaFoldDB" id="A0A3N4L912"/>
<feature type="compositionally biased region" description="Basic and acidic residues" evidence="1">
    <location>
        <begin position="24"/>
        <end position="33"/>
    </location>
</feature>
<dbReference type="EMBL" id="ML121805">
    <property type="protein sequence ID" value="RPB17962.1"/>
    <property type="molecule type" value="Genomic_DNA"/>
</dbReference>
<feature type="compositionally biased region" description="Basic residues" evidence="1">
    <location>
        <begin position="45"/>
        <end position="54"/>
    </location>
</feature>
<feature type="compositionally biased region" description="Acidic residues" evidence="1">
    <location>
        <begin position="303"/>
        <end position="318"/>
    </location>
</feature>
<dbReference type="Proteomes" id="UP000267821">
    <property type="component" value="Unassembled WGS sequence"/>
</dbReference>
<evidence type="ECO:0000313" key="2">
    <source>
        <dbReference type="EMBL" id="RPB17962.1"/>
    </source>
</evidence>
<accession>A0A3N4L912</accession>
<protein>
    <submittedName>
        <fullName evidence="2">Uncharacterized protein</fullName>
    </submittedName>
</protein>
<feature type="compositionally biased region" description="Acidic residues" evidence="1">
    <location>
        <begin position="361"/>
        <end position="372"/>
    </location>
</feature>
<proteinExistence type="predicted"/>
<keyword evidence="3" id="KW-1185">Reference proteome</keyword>
<sequence length="414" mass="46051">MCSKIMRDPNWCARVVSRMVSRTGDPKSIDLTRKRVANKSSETTKKKKAPSKRNTRSENPKPDKRKQRKTSPTTAAVPDLVTSDLAVSGAAAPGPAPVTPVNLYEKYADFPWGSKEFDPDTEFSGAFEQAKDWKCQKVNRALKAGVAESEHATVTGAPIGTKRNELSDVQRSKFKRLVQKTWKVMLVQKKAYILHRWYGLSQAQQRFYLELGEGDNIPVYTIPEGDLEETVTKPVNQFSVIVSVEPISCQAYARFEAPVDQPHAQDDAIAIANCIIQEMEIAEGGAEDCLSNALEDIEPVLEDDLSSSDTEAELTDSNDDGKVHMVKDSVIETPLWPASRLRQKGLPRPGGDRSPGLIPSDPDDDDYEDEAEIQGQEQMDKGEEGDEEDEESQGYEENEESQGKDEVEEEELDE</sequence>
<gene>
    <name evidence="2" type="ORF">L211DRAFT_854623</name>
</gene>
<evidence type="ECO:0000313" key="3">
    <source>
        <dbReference type="Proteomes" id="UP000267821"/>
    </source>
</evidence>
<name>A0A3N4L912_9PEZI</name>
<feature type="compositionally biased region" description="Acidic residues" evidence="1">
    <location>
        <begin position="383"/>
        <end position="414"/>
    </location>
</feature>
<dbReference type="InParanoid" id="A0A3N4L912"/>
<feature type="region of interest" description="Disordered" evidence="1">
    <location>
        <begin position="22"/>
        <end position="79"/>
    </location>
</feature>
<organism evidence="2 3">
    <name type="scientific">Terfezia boudieri ATCC MYA-4762</name>
    <dbReference type="NCBI Taxonomy" id="1051890"/>
    <lineage>
        <taxon>Eukaryota</taxon>
        <taxon>Fungi</taxon>
        <taxon>Dikarya</taxon>
        <taxon>Ascomycota</taxon>
        <taxon>Pezizomycotina</taxon>
        <taxon>Pezizomycetes</taxon>
        <taxon>Pezizales</taxon>
        <taxon>Pezizaceae</taxon>
        <taxon>Terfezia</taxon>
    </lineage>
</organism>
<feature type="region of interest" description="Disordered" evidence="1">
    <location>
        <begin position="303"/>
        <end position="414"/>
    </location>
</feature>